<gene>
    <name evidence="1" type="ORF">Anapl_00107</name>
</gene>
<organism evidence="1 2">
    <name type="scientific">Anas platyrhynchos</name>
    <name type="common">Mallard</name>
    <name type="synonym">Anas boschas</name>
    <dbReference type="NCBI Taxonomy" id="8839"/>
    <lineage>
        <taxon>Eukaryota</taxon>
        <taxon>Metazoa</taxon>
        <taxon>Chordata</taxon>
        <taxon>Craniata</taxon>
        <taxon>Vertebrata</taxon>
        <taxon>Euteleostomi</taxon>
        <taxon>Archelosauria</taxon>
        <taxon>Archosauria</taxon>
        <taxon>Dinosauria</taxon>
        <taxon>Saurischia</taxon>
        <taxon>Theropoda</taxon>
        <taxon>Coelurosauria</taxon>
        <taxon>Aves</taxon>
        <taxon>Neognathae</taxon>
        <taxon>Galloanserae</taxon>
        <taxon>Anseriformes</taxon>
        <taxon>Anatidae</taxon>
        <taxon>Anatinae</taxon>
        <taxon>Anas</taxon>
    </lineage>
</organism>
<dbReference type="EMBL" id="KB742833">
    <property type="protein sequence ID" value="EOB03785.1"/>
    <property type="molecule type" value="Genomic_DNA"/>
</dbReference>
<evidence type="ECO:0000313" key="2">
    <source>
        <dbReference type="Proteomes" id="UP000296049"/>
    </source>
</evidence>
<dbReference type="AlphaFoldDB" id="R0LPX4"/>
<keyword evidence="2" id="KW-1185">Reference proteome</keyword>
<name>R0LPX4_ANAPL</name>
<evidence type="ECO:0000313" key="1">
    <source>
        <dbReference type="EMBL" id="EOB03785.1"/>
    </source>
</evidence>
<sequence>MELEWKGRNNLEVPYRGWELSPILSGAEESTSTRKICSEMLTLIISDEYLFHLLDTEYARFILHYSMYLKMAEVRFYQARNTSVLESTVHNVTLVIRCKSTVILSAMLEEHHFKKGQPLLVSKELPTCNHDPPPPLPGLTTSILVKSYKREVGEQKFIFLNEGFFKKWAAAACPSSAGGTSTRCCAFTRWLGSRAEHHQAGNVPAPQLFMLSGTITSLKDPSCNLSMQGFKFKHVLVCRMLCQQPLHNAKAQTVYIQTLTSASLPTYRQGSKIASNPTAQLLLQSRRCTDAQGDPMSDPRGSEEQCGKWLANQRLLKMYSEKTQASTCQLTAGTAHTVGFKGSSWEAFSNALITQPTAISVEKALR</sequence>
<protein>
    <submittedName>
        <fullName evidence="1">Uncharacterized protein</fullName>
    </submittedName>
</protein>
<dbReference type="Proteomes" id="UP000296049">
    <property type="component" value="Unassembled WGS sequence"/>
</dbReference>
<accession>R0LPX4</accession>
<proteinExistence type="predicted"/>
<reference evidence="2" key="1">
    <citation type="journal article" date="2013" name="Nat. Genet.">
        <title>The duck genome and transcriptome provide insight into an avian influenza virus reservoir species.</title>
        <authorList>
            <person name="Huang Y."/>
            <person name="Li Y."/>
            <person name="Burt D.W."/>
            <person name="Chen H."/>
            <person name="Zhang Y."/>
            <person name="Qian W."/>
            <person name="Kim H."/>
            <person name="Gan S."/>
            <person name="Zhao Y."/>
            <person name="Li J."/>
            <person name="Yi K."/>
            <person name="Feng H."/>
            <person name="Zhu P."/>
            <person name="Li B."/>
            <person name="Liu Q."/>
            <person name="Fairley S."/>
            <person name="Magor K.E."/>
            <person name="Du Z."/>
            <person name="Hu X."/>
            <person name="Goodman L."/>
            <person name="Tafer H."/>
            <person name="Vignal A."/>
            <person name="Lee T."/>
            <person name="Kim K.W."/>
            <person name="Sheng Z."/>
            <person name="An Y."/>
            <person name="Searle S."/>
            <person name="Herrero J."/>
            <person name="Groenen M.A."/>
            <person name="Crooijmans R.P."/>
            <person name="Faraut T."/>
            <person name="Cai Q."/>
            <person name="Webster R.G."/>
            <person name="Aldridge J.R."/>
            <person name="Warren W.C."/>
            <person name="Bartschat S."/>
            <person name="Kehr S."/>
            <person name="Marz M."/>
            <person name="Stadler P.F."/>
            <person name="Smith J."/>
            <person name="Kraus R.H."/>
            <person name="Zhao Y."/>
            <person name="Ren L."/>
            <person name="Fei J."/>
            <person name="Morisson M."/>
            <person name="Kaiser P."/>
            <person name="Griffin D.K."/>
            <person name="Rao M."/>
            <person name="Pitel F."/>
            <person name="Wang J."/>
            <person name="Li N."/>
        </authorList>
    </citation>
    <scope>NUCLEOTIDE SEQUENCE [LARGE SCALE GENOMIC DNA]</scope>
</reference>